<comment type="caution">
    <text evidence="1">The sequence shown here is derived from an EMBL/GenBank/DDBJ whole genome shotgun (WGS) entry which is preliminary data.</text>
</comment>
<dbReference type="AlphaFoldDB" id="A0AA87IJ13"/>
<dbReference type="Proteomes" id="UP000004725">
    <property type="component" value="Unassembled WGS sequence"/>
</dbReference>
<evidence type="ECO:0000313" key="2">
    <source>
        <dbReference type="Proteomes" id="UP000004725"/>
    </source>
</evidence>
<name>A0AA87IJ13_9BACL</name>
<proteinExistence type="predicted"/>
<dbReference type="EMBL" id="AJYB01000080">
    <property type="protein sequence ID" value="EIM05327.1"/>
    <property type="molecule type" value="Genomic_DNA"/>
</dbReference>
<accession>A0AA87IJ13</accession>
<protein>
    <submittedName>
        <fullName evidence="1">Uncharacterized protein</fullName>
    </submittedName>
</protein>
<organism evidence="1 2">
    <name type="scientific">Planococcus antarcticus DSM 14505</name>
    <dbReference type="NCBI Taxonomy" id="1185653"/>
    <lineage>
        <taxon>Bacteria</taxon>
        <taxon>Bacillati</taxon>
        <taxon>Bacillota</taxon>
        <taxon>Bacilli</taxon>
        <taxon>Bacillales</taxon>
        <taxon>Caryophanaceae</taxon>
        <taxon>Planococcus</taxon>
    </lineage>
</organism>
<reference evidence="1 2" key="1">
    <citation type="journal article" date="2012" name="J. Bacteriol.">
        <title>Genome Sequence of the Antarctic Psychrophile Bacterium Planococcus antarcticus DSM 14505.</title>
        <authorList>
            <person name="Margolles A."/>
            <person name="Gueimonde M."/>
            <person name="Sanchez B."/>
        </authorList>
    </citation>
    <scope>NUCLEOTIDE SEQUENCE [LARGE SCALE GENOMIC DNA]</scope>
    <source>
        <strain evidence="1 2">DSM 14505</strain>
    </source>
</reference>
<gene>
    <name evidence="1" type="ORF">A1A1_16725</name>
</gene>
<dbReference type="RefSeq" id="WP_006831293.1">
    <property type="nucleotide sequence ID" value="NZ_AJYB01000080.1"/>
</dbReference>
<sequence>MAHNWQEAKDYYINAGWRNGVTLQDVADRYCIPYQSIRRKAAREQWRLEREWKEVDYPGCKTLEEFIYHYK</sequence>
<evidence type="ECO:0000313" key="1">
    <source>
        <dbReference type="EMBL" id="EIM05327.1"/>
    </source>
</evidence>